<dbReference type="RefSeq" id="WP_190999588.1">
    <property type="nucleotide sequence ID" value="NZ_JACXSI010000055.1"/>
</dbReference>
<evidence type="ECO:0000259" key="8">
    <source>
        <dbReference type="Pfam" id="PF06738"/>
    </source>
</evidence>
<proteinExistence type="inferred from homology"/>
<gene>
    <name evidence="9" type="ORF">IEO70_17075</name>
</gene>
<name>A0A927D0L0_9BACI</name>
<dbReference type="AlphaFoldDB" id="A0A927D0L0"/>
<evidence type="ECO:0000256" key="5">
    <source>
        <dbReference type="ARBA" id="ARBA00023136"/>
    </source>
</evidence>
<dbReference type="EMBL" id="JACXSI010000055">
    <property type="protein sequence ID" value="MBD3110052.1"/>
    <property type="molecule type" value="Genomic_DNA"/>
</dbReference>
<dbReference type="GO" id="GO:0022857">
    <property type="term" value="F:transmembrane transporter activity"/>
    <property type="evidence" value="ECO:0007669"/>
    <property type="project" value="InterPro"/>
</dbReference>
<dbReference type="InterPro" id="IPR010619">
    <property type="entry name" value="ThrE-like_N"/>
</dbReference>
<evidence type="ECO:0000256" key="4">
    <source>
        <dbReference type="ARBA" id="ARBA00022989"/>
    </source>
</evidence>
<reference evidence="9" key="1">
    <citation type="submission" date="2020-09" db="EMBL/GenBank/DDBJ databases">
        <title>Bacillus faecalis sp. nov., a moderately halophilic bacterium isolated from cow faeces.</title>
        <authorList>
            <person name="Jiang L."/>
            <person name="Lee J."/>
        </authorList>
    </citation>
    <scope>NUCLEOTIDE SEQUENCE</scope>
    <source>
        <strain evidence="9">AGMB 02131</strain>
    </source>
</reference>
<feature type="transmembrane region" description="Helical" evidence="7">
    <location>
        <begin position="229"/>
        <end position="253"/>
    </location>
</feature>
<feature type="transmembrane region" description="Helical" evidence="7">
    <location>
        <begin position="198"/>
        <end position="217"/>
    </location>
</feature>
<feature type="transmembrane region" description="Helical" evidence="7">
    <location>
        <begin position="122"/>
        <end position="140"/>
    </location>
</feature>
<keyword evidence="3 7" id="KW-0812">Transmembrane</keyword>
<dbReference type="GO" id="GO:0015744">
    <property type="term" value="P:succinate transport"/>
    <property type="evidence" value="ECO:0007669"/>
    <property type="project" value="TreeGrafter"/>
</dbReference>
<comment type="caution">
    <text evidence="9">The sequence shown here is derived from an EMBL/GenBank/DDBJ whole genome shotgun (WGS) entry which is preliminary data.</text>
</comment>
<evidence type="ECO:0000256" key="7">
    <source>
        <dbReference type="SAM" id="Phobius"/>
    </source>
</evidence>
<evidence type="ECO:0000256" key="1">
    <source>
        <dbReference type="ARBA" id="ARBA00004651"/>
    </source>
</evidence>
<comment type="subcellular location">
    <subcellularLocation>
        <location evidence="1">Cell membrane</location>
        <topology evidence="1">Multi-pass membrane protein</topology>
    </subcellularLocation>
</comment>
<dbReference type="Proteomes" id="UP000602076">
    <property type="component" value="Unassembled WGS sequence"/>
</dbReference>
<dbReference type="Pfam" id="PF06738">
    <property type="entry name" value="ThrE"/>
    <property type="match status" value="1"/>
</dbReference>
<feature type="transmembrane region" description="Helical" evidence="7">
    <location>
        <begin position="146"/>
        <end position="164"/>
    </location>
</feature>
<dbReference type="PANTHER" id="PTHR34390">
    <property type="entry name" value="UPF0442 PROTEIN YJJB-RELATED"/>
    <property type="match status" value="1"/>
</dbReference>
<sequence length="255" mass="28185">MNYDQLQHEKILETSILAGKIMLQSGAETSRVEDTMERIIRNALHKPDSTEAYTYVTVNGIFAKITGSQTSFARIDQRDFDLNKVTIVNQLSRSFAEGTIKLSEMQEVLQELEKESASIPRWLKVLCTAGLSGSIMLIFGGSYIDLPATMIAGVTAYMIFLFIWNKLKLPFLSEYIGTLIGGTIGYFLTAQFGDNIDLVMIGAVVPLVPGILITNSIRDMMARHYLSGLIRFIEGIFTAGALGAGIATVYYLFII</sequence>
<evidence type="ECO:0000256" key="6">
    <source>
        <dbReference type="ARBA" id="ARBA00034125"/>
    </source>
</evidence>
<protein>
    <submittedName>
        <fullName evidence="9">Threonine/serine exporter family protein</fullName>
    </submittedName>
</protein>
<dbReference type="GO" id="GO:0005886">
    <property type="term" value="C:plasma membrane"/>
    <property type="evidence" value="ECO:0007669"/>
    <property type="project" value="UniProtKB-SubCell"/>
</dbReference>
<keyword evidence="4 7" id="KW-1133">Transmembrane helix</keyword>
<organism evidence="9 10">
    <name type="scientific">Peribacillus faecalis</name>
    <dbReference type="NCBI Taxonomy" id="2772559"/>
    <lineage>
        <taxon>Bacteria</taxon>
        <taxon>Bacillati</taxon>
        <taxon>Bacillota</taxon>
        <taxon>Bacilli</taxon>
        <taxon>Bacillales</taxon>
        <taxon>Bacillaceae</taxon>
        <taxon>Peribacillus</taxon>
    </lineage>
</organism>
<evidence type="ECO:0000256" key="2">
    <source>
        <dbReference type="ARBA" id="ARBA00022475"/>
    </source>
</evidence>
<keyword evidence="10" id="KW-1185">Reference proteome</keyword>
<keyword evidence="2" id="KW-1003">Cell membrane</keyword>
<dbReference type="PANTHER" id="PTHR34390:SF2">
    <property type="entry name" value="SUCCINATE TRANSPORTER SUBUNIT YJJP-RELATED"/>
    <property type="match status" value="1"/>
</dbReference>
<feature type="transmembrane region" description="Helical" evidence="7">
    <location>
        <begin position="171"/>
        <end position="192"/>
    </location>
</feature>
<evidence type="ECO:0000313" key="9">
    <source>
        <dbReference type="EMBL" id="MBD3110052.1"/>
    </source>
</evidence>
<feature type="domain" description="Threonine/serine exporter-like N-terminal" evidence="8">
    <location>
        <begin position="15"/>
        <end position="252"/>
    </location>
</feature>
<comment type="similarity">
    <text evidence="6">Belongs to the ThrE exporter (TC 2.A.79) family.</text>
</comment>
<evidence type="ECO:0000313" key="10">
    <source>
        <dbReference type="Proteomes" id="UP000602076"/>
    </source>
</evidence>
<accession>A0A927D0L0</accession>
<dbReference type="InterPro" id="IPR050539">
    <property type="entry name" value="ThrE_Dicarb/AminoAcid_Exp"/>
</dbReference>
<evidence type="ECO:0000256" key="3">
    <source>
        <dbReference type="ARBA" id="ARBA00022692"/>
    </source>
</evidence>
<keyword evidence="5 7" id="KW-0472">Membrane</keyword>